<feature type="domain" description="Alpha-N-acetylglucosaminidase C-terminal" evidence="1">
    <location>
        <begin position="2"/>
        <end position="53"/>
    </location>
</feature>
<organism evidence="2 3">
    <name type="scientific">Bacteroides pyogenes F0041</name>
    <dbReference type="NCBI Taxonomy" id="1321819"/>
    <lineage>
        <taxon>Bacteria</taxon>
        <taxon>Pseudomonadati</taxon>
        <taxon>Bacteroidota</taxon>
        <taxon>Bacteroidia</taxon>
        <taxon>Bacteroidales</taxon>
        <taxon>Bacteroidaceae</taxon>
        <taxon>Bacteroides</taxon>
    </lineage>
</organism>
<dbReference type="EMBL" id="AWSV01000155">
    <property type="protein sequence ID" value="ERI81613.1"/>
    <property type="molecule type" value="Genomic_DNA"/>
</dbReference>
<dbReference type="Gene3D" id="1.20.120.670">
    <property type="entry name" value="N-acetyl-b-d-glucoasminidase"/>
    <property type="match status" value="1"/>
</dbReference>
<accession>U2CC73</accession>
<sequence length="60" mass="6949">MIYPVVVSAYKAAGKKLFEAVCGRFLNLIRLQDKLLATRREFRLGTWINFVRNGCAKRFV</sequence>
<dbReference type="AlphaFoldDB" id="U2CC73"/>
<comment type="caution">
    <text evidence="2">The sequence shown here is derived from an EMBL/GenBank/DDBJ whole genome shotgun (WGS) entry which is preliminary data.</text>
</comment>
<dbReference type="HOGENOM" id="CLU_2931716_0_0_10"/>
<evidence type="ECO:0000313" key="3">
    <source>
        <dbReference type="Proteomes" id="UP000016496"/>
    </source>
</evidence>
<reference evidence="2 3" key="1">
    <citation type="submission" date="2013-08" db="EMBL/GenBank/DDBJ databases">
        <authorList>
            <person name="Weinstock G."/>
            <person name="Sodergren E."/>
            <person name="Wylie T."/>
            <person name="Fulton L."/>
            <person name="Fulton R."/>
            <person name="Fronick C."/>
            <person name="O'Laughlin M."/>
            <person name="Godfrey J."/>
            <person name="Miner T."/>
            <person name="Herter B."/>
            <person name="Appelbaum E."/>
            <person name="Cordes M."/>
            <person name="Lek S."/>
            <person name="Wollam A."/>
            <person name="Pepin K.H."/>
            <person name="Palsikar V.B."/>
            <person name="Mitreva M."/>
            <person name="Wilson R.K."/>
        </authorList>
    </citation>
    <scope>NUCLEOTIDE SEQUENCE [LARGE SCALE GENOMIC DNA]</scope>
    <source>
        <strain evidence="2 3">F0041</strain>
    </source>
</reference>
<dbReference type="PATRIC" id="fig|1321819.3.peg.2772"/>
<proteinExistence type="predicted"/>
<dbReference type="InterPro" id="IPR024732">
    <property type="entry name" value="NAGLU_C"/>
</dbReference>
<gene>
    <name evidence="2" type="ORF">HMPREF1981_03002</name>
</gene>
<protein>
    <recommendedName>
        <fullName evidence="1">Alpha-N-acetylglucosaminidase C-terminal domain-containing protein</fullName>
    </recommendedName>
</protein>
<evidence type="ECO:0000313" key="2">
    <source>
        <dbReference type="EMBL" id="ERI81613.1"/>
    </source>
</evidence>
<dbReference type="Pfam" id="PF12972">
    <property type="entry name" value="NAGLU_C"/>
    <property type="match status" value="1"/>
</dbReference>
<name>U2CC73_9BACE</name>
<evidence type="ECO:0000259" key="1">
    <source>
        <dbReference type="Pfam" id="PF12972"/>
    </source>
</evidence>
<dbReference type="Proteomes" id="UP000016496">
    <property type="component" value="Unassembled WGS sequence"/>
</dbReference>